<name>A0AA91JN21_9ENTE</name>
<sequence>MSTLLFIINVKKNEVEVKKMKLVNVTNSYKQLVNKQLENTDAYFVKVYSAGNTTVVYTEAAQHAEILIVNKKRAVRKTEINEVLAYFLKRIPKEKYDRNQISIIELKDVIEISIPMTSSLVEN</sequence>
<dbReference type="Proteomes" id="UP000183039">
    <property type="component" value="Unassembled WGS sequence"/>
</dbReference>
<proteinExistence type="predicted"/>
<accession>A0AA91JN21</accession>
<dbReference type="Gene3D" id="3.40.1720.10">
    <property type="entry name" value="Streptococcus thermophilus LMG 18311 protein like"/>
    <property type="match status" value="1"/>
</dbReference>
<dbReference type="EMBL" id="JXLC01000027">
    <property type="protein sequence ID" value="OJG87772.1"/>
    <property type="molecule type" value="Genomic_DNA"/>
</dbReference>
<gene>
    <name evidence="1" type="ORF">RV15_GL001905</name>
</gene>
<dbReference type="InterPro" id="IPR038226">
    <property type="entry name" value="LMG18311-like_sf"/>
</dbReference>
<comment type="caution">
    <text evidence="1">The sequence shown here is derived from an EMBL/GenBank/DDBJ whole genome shotgun (WGS) entry which is preliminary data.</text>
</comment>
<dbReference type="InterPro" id="IPR014959">
    <property type="entry name" value="DUF1827"/>
</dbReference>
<organism evidence="1 2">
    <name type="scientific">Enterococcus silesiacus</name>
    <dbReference type="NCBI Taxonomy" id="332949"/>
    <lineage>
        <taxon>Bacteria</taxon>
        <taxon>Bacillati</taxon>
        <taxon>Bacillota</taxon>
        <taxon>Bacilli</taxon>
        <taxon>Lactobacillales</taxon>
        <taxon>Enterococcaceae</taxon>
        <taxon>Enterococcus</taxon>
    </lineage>
</organism>
<dbReference type="Pfam" id="PF08860">
    <property type="entry name" value="DUF1827"/>
    <property type="match status" value="1"/>
</dbReference>
<evidence type="ECO:0008006" key="3">
    <source>
        <dbReference type="Google" id="ProtNLM"/>
    </source>
</evidence>
<evidence type="ECO:0000313" key="1">
    <source>
        <dbReference type="EMBL" id="OJG87772.1"/>
    </source>
</evidence>
<reference evidence="1 2" key="1">
    <citation type="submission" date="2014-12" db="EMBL/GenBank/DDBJ databases">
        <title>Draft genome sequences of 29 type strains of Enterococci.</title>
        <authorList>
            <person name="Zhong Z."/>
            <person name="Sun Z."/>
            <person name="Liu W."/>
            <person name="Zhang W."/>
            <person name="Zhang H."/>
        </authorList>
    </citation>
    <scope>NUCLEOTIDE SEQUENCE [LARGE SCALE GENOMIC DNA]</scope>
    <source>
        <strain evidence="1 2">DSM 22801</strain>
    </source>
</reference>
<protein>
    <recommendedName>
        <fullName evidence="3">Ribose-5-phosphate isomerase</fullName>
    </recommendedName>
</protein>
<dbReference type="AlphaFoldDB" id="A0AA91JN21"/>
<evidence type="ECO:0000313" key="2">
    <source>
        <dbReference type="Proteomes" id="UP000183039"/>
    </source>
</evidence>